<sequence length="338" mass="37489">MPTWRDLVRGDPVTWLLEPDDANPAVRYLALRDIIGLPEESTELAAAKSMIFSTGTIPKILAAQNPKGYWVKPGGGYNPKYSGTVWSLTLLAQMGADISDPRVKTAAEYVLKNTISPVGWFSYNGTPSGVIHCHAGYLGEAMVGLGFGDDPRVNIAIEMQAKLVTGEGVAEMGSQEPLRFYHYTSGPNFICGKLPCAWGAVKAMKAISSMPELQRTPIMKSALEYGKKLFFNADLTVCKFSNLNKGKPSGNWFKFGFPNYYIGDVLEVLEVMSRIGEGQDPRLEKAWSLVLEKQDVKGRWPMEYSYNGKMWDDIEIKNEPSKWVTLRALRALKSAFPD</sequence>
<evidence type="ECO:0000313" key="2">
    <source>
        <dbReference type="Proteomes" id="UP000185934"/>
    </source>
</evidence>
<dbReference type="AlphaFoldDB" id="A0A1P8F7E5"/>
<dbReference type="SUPFAM" id="SSF48239">
    <property type="entry name" value="Terpenoid cyclases/Protein prenyltransferases"/>
    <property type="match status" value="1"/>
</dbReference>
<keyword evidence="2" id="KW-1185">Reference proteome</keyword>
<dbReference type="STRING" id="1839801.Dform_01045"/>
<proteinExistence type="predicted"/>
<evidence type="ECO:0000313" key="1">
    <source>
        <dbReference type="EMBL" id="APV44380.1"/>
    </source>
</evidence>
<organism evidence="1 2">
    <name type="scientific">Dehalogenimonas formicexedens</name>
    <dbReference type="NCBI Taxonomy" id="1839801"/>
    <lineage>
        <taxon>Bacteria</taxon>
        <taxon>Bacillati</taxon>
        <taxon>Chloroflexota</taxon>
        <taxon>Dehalococcoidia</taxon>
        <taxon>Dehalococcoidales</taxon>
        <taxon>Dehalococcoidaceae</taxon>
        <taxon>Dehalogenimonas</taxon>
    </lineage>
</organism>
<dbReference type="EMBL" id="CP018258">
    <property type="protein sequence ID" value="APV44380.1"/>
    <property type="molecule type" value="Genomic_DNA"/>
</dbReference>
<accession>A0A1P8F7E5</accession>
<dbReference type="OrthoDB" id="370326at2"/>
<dbReference type="KEGG" id="dfo:Dform_01045"/>
<protein>
    <recommendedName>
        <fullName evidence="3">Prenyltransferase and squalene oxidase repeat-containing protein</fullName>
    </recommendedName>
</protein>
<dbReference type="RefSeq" id="WP_076004067.1">
    <property type="nucleotide sequence ID" value="NZ_CP018258.1"/>
</dbReference>
<dbReference type="InterPro" id="IPR008930">
    <property type="entry name" value="Terpenoid_cyclase/PrenylTrfase"/>
</dbReference>
<gene>
    <name evidence="1" type="ORF">Dform_01045</name>
</gene>
<reference evidence="2" key="1">
    <citation type="submission" date="2016-11" db="EMBL/GenBank/DDBJ databases">
        <title>Dehalogenimonas formicexedens sp. nov., a chlorinated alkane respiring bacterium isolated from contaminated groundwater.</title>
        <authorList>
            <person name="Key T.A."/>
            <person name="Bowman K.S."/>
            <person name="Lee I."/>
            <person name="Chun J."/>
            <person name="Albuquerque L."/>
            <person name="da Costa M.S."/>
            <person name="Rainey F.A."/>
            <person name="Moe W.M."/>
        </authorList>
    </citation>
    <scope>NUCLEOTIDE SEQUENCE [LARGE SCALE GENOMIC DNA]</scope>
    <source>
        <strain evidence="2">NSZ-14</strain>
    </source>
</reference>
<dbReference type="Gene3D" id="1.50.10.20">
    <property type="match status" value="1"/>
</dbReference>
<name>A0A1P8F7E5_9CHLR</name>
<evidence type="ECO:0008006" key="3">
    <source>
        <dbReference type="Google" id="ProtNLM"/>
    </source>
</evidence>
<dbReference type="Proteomes" id="UP000185934">
    <property type="component" value="Chromosome"/>
</dbReference>